<dbReference type="RefSeq" id="WP_091508194.1">
    <property type="nucleotide sequence ID" value="NZ_FORP01000008.1"/>
</dbReference>
<evidence type="ECO:0000313" key="1">
    <source>
        <dbReference type="EMBL" id="SFJ76609.1"/>
    </source>
</evidence>
<organism evidence="1 2">
    <name type="scientific">Amycolatopsis sacchari</name>
    <dbReference type="NCBI Taxonomy" id="115433"/>
    <lineage>
        <taxon>Bacteria</taxon>
        <taxon>Bacillati</taxon>
        <taxon>Actinomycetota</taxon>
        <taxon>Actinomycetes</taxon>
        <taxon>Pseudonocardiales</taxon>
        <taxon>Pseudonocardiaceae</taxon>
        <taxon>Amycolatopsis</taxon>
    </lineage>
</organism>
<gene>
    <name evidence="1" type="ORF">SAMN05421835_108183</name>
</gene>
<proteinExistence type="predicted"/>
<dbReference type="STRING" id="115433.SAMN05421835_108183"/>
<keyword evidence="2" id="KW-1185">Reference proteome</keyword>
<dbReference type="Proteomes" id="UP000199025">
    <property type="component" value="Unassembled WGS sequence"/>
</dbReference>
<sequence length="73" mass="8114">MKQRRIADIASSWTVVLTTPGGETVAAGNWPHGDEAHDWARDINIRRLARVRAVLPLVPATDLITDLVRGEWT</sequence>
<dbReference type="OrthoDB" id="3637250at2"/>
<dbReference type="AlphaFoldDB" id="A0A1I3U257"/>
<name>A0A1I3U257_9PSEU</name>
<dbReference type="EMBL" id="FORP01000008">
    <property type="protein sequence ID" value="SFJ76609.1"/>
    <property type="molecule type" value="Genomic_DNA"/>
</dbReference>
<evidence type="ECO:0000313" key="2">
    <source>
        <dbReference type="Proteomes" id="UP000199025"/>
    </source>
</evidence>
<protein>
    <submittedName>
        <fullName evidence="1">Uncharacterized protein</fullName>
    </submittedName>
</protein>
<reference evidence="1 2" key="1">
    <citation type="submission" date="2016-10" db="EMBL/GenBank/DDBJ databases">
        <authorList>
            <person name="de Groot N.N."/>
        </authorList>
    </citation>
    <scope>NUCLEOTIDE SEQUENCE [LARGE SCALE GENOMIC DNA]</scope>
    <source>
        <strain evidence="1 2">DSM 44468</strain>
    </source>
</reference>
<accession>A0A1I3U257</accession>